<dbReference type="EMBL" id="JBEDUW010000002">
    <property type="protein sequence ID" value="KAK9946315.1"/>
    <property type="molecule type" value="Genomic_DNA"/>
</dbReference>
<dbReference type="InterPro" id="IPR005174">
    <property type="entry name" value="KIB1-4_b-propeller"/>
</dbReference>
<name>A0AAW1YCM7_RUBAR</name>
<evidence type="ECO:0000313" key="4">
    <source>
        <dbReference type="Proteomes" id="UP001457282"/>
    </source>
</evidence>
<dbReference type="Gene3D" id="1.20.1280.50">
    <property type="match status" value="1"/>
</dbReference>
<protein>
    <recommendedName>
        <fullName evidence="5">F-box domain-containing protein</fullName>
    </recommendedName>
</protein>
<feature type="domain" description="KIB1-4 beta-propeller" evidence="1">
    <location>
        <begin position="68"/>
        <end position="350"/>
    </location>
</feature>
<comment type="caution">
    <text evidence="3">The sequence shown here is derived from an EMBL/GenBank/DDBJ whole genome shotgun (WGS) entry which is preliminary data.</text>
</comment>
<dbReference type="AlphaFoldDB" id="A0AAW1YCM7"/>
<dbReference type="PANTHER" id="PTHR44259">
    <property type="entry name" value="OS07G0183000 PROTEIN-RELATED"/>
    <property type="match status" value="1"/>
</dbReference>
<evidence type="ECO:0008006" key="5">
    <source>
        <dbReference type="Google" id="ProtNLM"/>
    </source>
</evidence>
<evidence type="ECO:0000313" key="3">
    <source>
        <dbReference type="EMBL" id="KAK9946315.1"/>
    </source>
</evidence>
<dbReference type="Pfam" id="PF12937">
    <property type="entry name" value="F-box-like"/>
    <property type="match status" value="1"/>
</dbReference>
<accession>A0AAW1YCM7</accession>
<dbReference type="PANTHER" id="PTHR44259:SF107">
    <property type="entry name" value="F-BOX PROTEIN SKIP23-LIKE"/>
    <property type="match status" value="1"/>
</dbReference>
<dbReference type="InterPro" id="IPR001810">
    <property type="entry name" value="F-box_dom"/>
</dbReference>
<evidence type="ECO:0000259" key="1">
    <source>
        <dbReference type="Pfam" id="PF03478"/>
    </source>
</evidence>
<sequence>MDPDWKNLPKHLLDSVVERLVLPSDYLRFSLVCKSWYGIAKDNEAQLSKMTIPMLLIATDIEDTWNLYDVMENKVFDVEISMPNKRYCGCSKGWLITVEKNFAVTLINPFFRIKGSKRKQDSIIPLPPLPPPSKWWALSEKYDHYVFRSTISADPILDTNNCVVVVIYEEANQMAFIRLGKDPTWTLITEMKWRLIEEVIHFGDRFYAVDHWSKFLRFKITAPSSPDIEVLRQHIGIEHGKKYLMISNEKQVLMVRRYFEYEDEDALHGQRVTTGFKIFEFNFDECEWIEKNSLGDVALFLGDNCSISVPISISSEFQSNCIYFNHDIDHDVPVFEHTGCHHSSDFGVYNVNTRSISQPYSTHATTLVKNTKCPPIWVVPTFQL</sequence>
<dbReference type="Proteomes" id="UP001457282">
    <property type="component" value="Unassembled WGS sequence"/>
</dbReference>
<reference evidence="3 4" key="1">
    <citation type="journal article" date="2023" name="G3 (Bethesda)">
        <title>A chromosome-length genome assembly and annotation of blackberry (Rubus argutus, cv. 'Hillquist').</title>
        <authorList>
            <person name="Bruna T."/>
            <person name="Aryal R."/>
            <person name="Dudchenko O."/>
            <person name="Sargent D.J."/>
            <person name="Mead D."/>
            <person name="Buti M."/>
            <person name="Cavallini A."/>
            <person name="Hytonen T."/>
            <person name="Andres J."/>
            <person name="Pham M."/>
            <person name="Weisz D."/>
            <person name="Mascagni F."/>
            <person name="Usai G."/>
            <person name="Natali L."/>
            <person name="Bassil N."/>
            <person name="Fernandez G.E."/>
            <person name="Lomsadze A."/>
            <person name="Armour M."/>
            <person name="Olukolu B."/>
            <person name="Poorten T."/>
            <person name="Britton C."/>
            <person name="Davik J."/>
            <person name="Ashrafi H."/>
            <person name="Aiden E.L."/>
            <person name="Borodovsky M."/>
            <person name="Worthington M."/>
        </authorList>
    </citation>
    <scope>NUCLEOTIDE SEQUENCE [LARGE SCALE GENOMIC DNA]</scope>
    <source>
        <strain evidence="3">PI 553951</strain>
    </source>
</reference>
<dbReference type="InterPro" id="IPR036047">
    <property type="entry name" value="F-box-like_dom_sf"/>
</dbReference>
<proteinExistence type="predicted"/>
<dbReference type="InterPro" id="IPR050942">
    <property type="entry name" value="F-box_BR-signaling"/>
</dbReference>
<organism evidence="3 4">
    <name type="scientific">Rubus argutus</name>
    <name type="common">Southern blackberry</name>
    <dbReference type="NCBI Taxonomy" id="59490"/>
    <lineage>
        <taxon>Eukaryota</taxon>
        <taxon>Viridiplantae</taxon>
        <taxon>Streptophyta</taxon>
        <taxon>Embryophyta</taxon>
        <taxon>Tracheophyta</taxon>
        <taxon>Spermatophyta</taxon>
        <taxon>Magnoliopsida</taxon>
        <taxon>eudicotyledons</taxon>
        <taxon>Gunneridae</taxon>
        <taxon>Pentapetalae</taxon>
        <taxon>rosids</taxon>
        <taxon>fabids</taxon>
        <taxon>Rosales</taxon>
        <taxon>Rosaceae</taxon>
        <taxon>Rosoideae</taxon>
        <taxon>Rosoideae incertae sedis</taxon>
        <taxon>Rubus</taxon>
    </lineage>
</organism>
<dbReference type="SUPFAM" id="SSF81383">
    <property type="entry name" value="F-box domain"/>
    <property type="match status" value="1"/>
</dbReference>
<keyword evidence="4" id="KW-1185">Reference proteome</keyword>
<evidence type="ECO:0000259" key="2">
    <source>
        <dbReference type="Pfam" id="PF12937"/>
    </source>
</evidence>
<feature type="domain" description="F-box" evidence="2">
    <location>
        <begin position="5"/>
        <end position="43"/>
    </location>
</feature>
<gene>
    <name evidence="3" type="ORF">M0R45_011784</name>
</gene>
<dbReference type="Pfam" id="PF03478">
    <property type="entry name" value="Beta-prop_KIB1-4"/>
    <property type="match status" value="1"/>
</dbReference>